<reference evidence="2 3" key="1">
    <citation type="submission" date="2015-09" db="EMBL/GenBank/DDBJ databases">
        <title>A metagenomics-based metabolic model of nitrate-dependent anaerobic oxidation of methane by Methanoperedens-like archaea.</title>
        <authorList>
            <person name="Arshad A."/>
            <person name="Speth D.R."/>
            <person name="De Graaf R.M."/>
            <person name="Op Den Camp H.J."/>
            <person name="Jetten M.S."/>
            <person name="Welte C.U."/>
        </authorList>
    </citation>
    <scope>NUCLEOTIDE SEQUENCE [LARGE SCALE GENOMIC DNA]</scope>
</reference>
<proteinExistence type="predicted"/>
<evidence type="ECO:0000313" key="3">
    <source>
        <dbReference type="Proteomes" id="UP000050360"/>
    </source>
</evidence>
<evidence type="ECO:0000313" key="2">
    <source>
        <dbReference type="EMBL" id="KPQ41450.1"/>
    </source>
</evidence>
<evidence type="ECO:0000259" key="1">
    <source>
        <dbReference type="Pfam" id="PF07659"/>
    </source>
</evidence>
<name>A0A0N8KQ87_9EURY</name>
<dbReference type="AlphaFoldDB" id="A0A0N8KQ87"/>
<protein>
    <recommendedName>
        <fullName evidence="1">Nucleotide modification associated domain-containing protein</fullName>
    </recommendedName>
</protein>
<sequence length="201" mass="23937">MTISDNMKNSSNTLDFFDEITGICKDLFLKKMKDYGPTWAIFRWESLADQIWIKAKRVRTLEELEDKKLIPEGRDIEYIGIINYSLIALIKLWYREEIPNLEEIINKGEFAEIDERKVSDLYDKVIERVRELMIKKNHDYGEAWREMKVSSITDQILIKLYRIRNILKLDRKLQASEDLDAQFSDIINYCVFALIKMRNEA</sequence>
<dbReference type="Proteomes" id="UP000050360">
    <property type="component" value="Unassembled WGS sequence"/>
</dbReference>
<gene>
    <name evidence="2" type="ORF">MPEBLZ_03993</name>
</gene>
<dbReference type="InterPro" id="IPR011630">
    <property type="entry name" value="DUF1599"/>
</dbReference>
<dbReference type="Pfam" id="PF07659">
    <property type="entry name" value="DUF1599"/>
    <property type="match status" value="2"/>
</dbReference>
<accession>A0A0N8KQ87</accession>
<feature type="domain" description="Nucleotide modification associated" evidence="1">
    <location>
        <begin position="136"/>
        <end position="197"/>
    </location>
</feature>
<feature type="domain" description="Nucleotide modification associated" evidence="1">
    <location>
        <begin position="31"/>
        <end position="92"/>
    </location>
</feature>
<comment type="caution">
    <text evidence="2">The sequence shown here is derived from an EMBL/GenBank/DDBJ whole genome shotgun (WGS) entry which is preliminary data.</text>
</comment>
<organism evidence="2 3">
    <name type="scientific">Candidatus Methanoperedens nitratireducens</name>
    <dbReference type="NCBI Taxonomy" id="1392998"/>
    <lineage>
        <taxon>Archaea</taxon>
        <taxon>Methanobacteriati</taxon>
        <taxon>Methanobacteriota</taxon>
        <taxon>Stenosarchaea group</taxon>
        <taxon>Methanomicrobia</taxon>
        <taxon>Methanosarcinales</taxon>
        <taxon>ANME-2 cluster</taxon>
        <taxon>Candidatus Methanoperedentaceae</taxon>
        <taxon>Candidatus Methanoperedens</taxon>
    </lineage>
</organism>
<dbReference type="EMBL" id="LKCM01000357">
    <property type="protein sequence ID" value="KPQ41450.1"/>
    <property type="molecule type" value="Genomic_DNA"/>
</dbReference>